<name>A0ABQ6LJ71_9RHOB</name>
<evidence type="ECO:0000256" key="1">
    <source>
        <dbReference type="SAM" id="MobiDB-lite"/>
    </source>
</evidence>
<feature type="region of interest" description="Disordered" evidence="1">
    <location>
        <begin position="183"/>
        <end position="202"/>
    </location>
</feature>
<proteinExistence type="predicted"/>
<evidence type="ECO:0008006" key="4">
    <source>
        <dbReference type="Google" id="ProtNLM"/>
    </source>
</evidence>
<dbReference type="EMBL" id="BSYI01000009">
    <property type="protein sequence ID" value="GMG82280.1"/>
    <property type="molecule type" value="Genomic_DNA"/>
</dbReference>
<keyword evidence="3" id="KW-1185">Reference proteome</keyword>
<accession>A0ABQ6LJ71</accession>
<gene>
    <name evidence="2" type="ORF">LNKW23_14930</name>
</gene>
<reference evidence="2 3" key="1">
    <citation type="submission" date="2023-04" db="EMBL/GenBank/DDBJ databases">
        <title>Marinoamorphus aggregata gen. nov., sp. Nov., isolate from tissue of brittle star Ophioplocus japonicus.</title>
        <authorList>
            <person name="Kawano K."/>
            <person name="Sawayama S."/>
            <person name="Nakagawa S."/>
        </authorList>
    </citation>
    <scope>NUCLEOTIDE SEQUENCE [LARGE SCALE GENOMIC DNA]</scope>
    <source>
        <strain evidence="2 3">NKW23</strain>
    </source>
</reference>
<dbReference type="Pfam" id="PF06037">
    <property type="entry name" value="DUF922"/>
    <property type="match status" value="1"/>
</dbReference>
<comment type="caution">
    <text evidence="2">The sequence shown here is derived from an EMBL/GenBank/DDBJ whole genome shotgun (WGS) entry which is preliminary data.</text>
</comment>
<dbReference type="RefSeq" id="WP_285671044.1">
    <property type="nucleotide sequence ID" value="NZ_BSYI01000009.1"/>
</dbReference>
<protein>
    <recommendedName>
        <fullName evidence="4">DUF922 domain-containing protein</fullName>
    </recommendedName>
</protein>
<organism evidence="2 3">
    <name type="scientific">Paralimibaculum aggregatum</name>
    <dbReference type="NCBI Taxonomy" id="3036245"/>
    <lineage>
        <taxon>Bacteria</taxon>
        <taxon>Pseudomonadati</taxon>
        <taxon>Pseudomonadota</taxon>
        <taxon>Alphaproteobacteria</taxon>
        <taxon>Rhodobacterales</taxon>
        <taxon>Paracoccaceae</taxon>
        <taxon>Paralimibaculum</taxon>
    </lineage>
</organism>
<evidence type="ECO:0000313" key="3">
    <source>
        <dbReference type="Proteomes" id="UP001239909"/>
    </source>
</evidence>
<dbReference type="Proteomes" id="UP001239909">
    <property type="component" value="Unassembled WGS sequence"/>
</dbReference>
<sequence>MPITISYTAPKLRYYTVAGDTLKAIEAFMKRKGPVDPNEGKRMVAMTYTGQGIVPKWTHGRSDLHRAPNGEVTCSVKVKDMKFVARAVILLPKLGSNKLSPAARKEWDRFFRKLKAHELKHIAVYRGFMHTVLDEIGRLEGSALAKTEAAAEKAARADLELAIRLNYAGGKLDKRIRQMHHQFDKRTRHGQRSGAKLNTKIP</sequence>
<evidence type="ECO:0000313" key="2">
    <source>
        <dbReference type="EMBL" id="GMG82280.1"/>
    </source>
</evidence>
<dbReference type="InterPro" id="IPR010321">
    <property type="entry name" value="DUF922"/>
</dbReference>